<keyword evidence="3" id="KW-0732">Signal</keyword>
<evidence type="ECO:0000256" key="1">
    <source>
        <dbReference type="ARBA" id="ARBA00023054"/>
    </source>
</evidence>
<dbReference type="Gene3D" id="1.10.287.1490">
    <property type="match status" value="2"/>
</dbReference>
<dbReference type="Proteomes" id="UP000435649">
    <property type="component" value="Unassembled WGS sequence"/>
</dbReference>
<protein>
    <recommendedName>
        <fullName evidence="6">Chromosome segregation ATPase</fullName>
    </recommendedName>
</protein>
<organism evidence="4 5">
    <name type="scientific">Victivallis lenta</name>
    <dbReference type="NCBI Taxonomy" id="2606640"/>
    <lineage>
        <taxon>Bacteria</taxon>
        <taxon>Pseudomonadati</taxon>
        <taxon>Lentisphaerota</taxon>
        <taxon>Lentisphaeria</taxon>
        <taxon>Victivallales</taxon>
        <taxon>Victivallaceae</taxon>
        <taxon>Victivallis</taxon>
    </lineage>
</organism>
<proteinExistence type="predicted"/>
<feature type="coiled-coil region" evidence="2">
    <location>
        <begin position="398"/>
        <end position="432"/>
    </location>
</feature>
<dbReference type="SUPFAM" id="SSF58113">
    <property type="entry name" value="Apolipoprotein A-I"/>
    <property type="match status" value="1"/>
</dbReference>
<dbReference type="RefSeq" id="WP_154420215.1">
    <property type="nucleotide sequence ID" value="NZ_VUNS01000029.1"/>
</dbReference>
<evidence type="ECO:0000256" key="2">
    <source>
        <dbReference type="SAM" id="Coils"/>
    </source>
</evidence>
<feature type="coiled-coil region" evidence="2">
    <location>
        <begin position="477"/>
        <end position="874"/>
    </location>
</feature>
<keyword evidence="5" id="KW-1185">Reference proteome</keyword>
<dbReference type="AlphaFoldDB" id="A0A844G816"/>
<gene>
    <name evidence="4" type="ORF">FYJ85_18785</name>
</gene>
<comment type="caution">
    <text evidence="4">The sequence shown here is derived from an EMBL/GenBank/DDBJ whole genome shotgun (WGS) entry which is preliminary data.</text>
</comment>
<dbReference type="PANTHER" id="PTHR18870">
    <property type="entry name" value="PROTEIN TAG-278-RELATED"/>
    <property type="match status" value="1"/>
</dbReference>
<evidence type="ECO:0000256" key="3">
    <source>
        <dbReference type="SAM" id="SignalP"/>
    </source>
</evidence>
<feature type="chain" id="PRO_5032867076" description="Chromosome segregation ATPase" evidence="3">
    <location>
        <begin position="21"/>
        <end position="925"/>
    </location>
</feature>
<feature type="signal peptide" evidence="3">
    <location>
        <begin position="1"/>
        <end position="20"/>
    </location>
</feature>
<evidence type="ECO:0008006" key="6">
    <source>
        <dbReference type="Google" id="ProtNLM"/>
    </source>
</evidence>
<evidence type="ECO:0000313" key="5">
    <source>
        <dbReference type="Proteomes" id="UP000435649"/>
    </source>
</evidence>
<keyword evidence="1 2" id="KW-0175">Coiled coil</keyword>
<sequence>MLKRLMMAGMLIAAVFCSRGARVFYQSGAAARSYQIPVTADQIGHTATFLGCAQRFNDNYLHIVIYLTDPEGTRLGQTILDTKVTASISLIKTTQLIEGNYVLAETGNGDDPTRGEMVMATAIDWDAPGDDIGNLQEEWNQILDDLKDELSGELDSKTTELQGKITELQKQLNDAISKHDADQAAILKKIEEFQKEISTLETELKARIAELEKAKGELQAEQDQLRADHEKDIAALNARINELDSKFGAEISKIQNMITQLTQNMEQLEDRFSATDEELKDKIEQLEKEQQEIRQEIAEGNPELNARLDTLEKQQQELENRLDEETEALRSEISELSKQQNQLRQELELAKIRHDSDIASIRSRIDSETAALKAAHEADIKLFEQSISNLDSKYAAESGRLSSELERTNDRLAELEKAYAAGNRELESEINALKLDQLLLSSRIANLEATHSRDVSSLQSQINEKNAALNDKIDSAVADLRQEQLAAENRYREQARELNDRLAGLEAKLDAKVDRLSDADRELYKEIAALREKLAGHQAELEAVKAAHERDIAALEEQYRELDAEYQADKAELDSRIADIETDIVGLREKHEADIAAIHTEINEAAQGLNEEIKTLYQELAAQKEAMENHKQEVVQAIDRIQQQIALLDAAINERLTNLENRIRYSVYSDEKLAELKKAYEQKVREKEAEIATLDIEIRKQQEAGQDVALLVEQRNQALTELEKLRNELKDIEFAIVIRNDESEFAVHEAEILQLKKELAALRNSTDALIKDLQQQLIDTEKKLLALIEEIKAGAAGENQELRQELEVFKEQVLELIESLQAGQTGGDDALKQLIEELDASHKELLAKLEQQFADRLEELKVQQDKQYDNLRTTISDLALQQRYSNGGFYERNSYQLPNIESEGVPADNRDLRVSPDKTLEMEIL</sequence>
<name>A0A844G816_9BACT</name>
<evidence type="ECO:0000313" key="4">
    <source>
        <dbReference type="EMBL" id="MST99084.1"/>
    </source>
</evidence>
<dbReference type="EMBL" id="VUNS01000029">
    <property type="protein sequence ID" value="MST99084.1"/>
    <property type="molecule type" value="Genomic_DNA"/>
</dbReference>
<accession>A0A844G816</accession>
<dbReference type="PANTHER" id="PTHR18870:SF9">
    <property type="entry name" value="PROTEIN TAG-278-RELATED"/>
    <property type="match status" value="1"/>
</dbReference>
<feature type="coiled-coil region" evidence="2">
    <location>
        <begin position="158"/>
        <end position="353"/>
    </location>
</feature>
<reference evidence="4 5" key="1">
    <citation type="submission" date="2019-08" db="EMBL/GenBank/DDBJ databases">
        <title>In-depth cultivation of the pig gut microbiome towards novel bacterial diversity and tailored functional studies.</title>
        <authorList>
            <person name="Wylensek D."/>
            <person name="Hitch T.C.A."/>
            <person name="Clavel T."/>
        </authorList>
    </citation>
    <scope>NUCLEOTIDE SEQUENCE [LARGE SCALE GENOMIC DNA]</scope>
    <source>
        <strain evidence="4 5">BBE-744-WT-12</strain>
    </source>
</reference>